<dbReference type="Proteomes" id="UP000276776">
    <property type="component" value="Unassembled WGS sequence"/>
</dbReference>
<dbReference type="SUPFAM" id="SSF52540">
    <property type="entry name" value="P-loop containing nucleoside triphosphate hydrolases"/>
    <property type="match status" value="1"/>
</dbReference>
<proteinExistence type="inferred from homology"/>
<evidence type="ECO:0000256" key="5">
    <source>
        <dbReference type="ARBA" id="ARBA00022692"/>
    </source>
</evidence>
<evidence type="ECO:0000256" key="1">
    <source>
        <dbReference type="ARBA" id="ARBA00004323"/>
    </source>
</evidence>
<comment type="subcellular location">
    <subcellularLocation>
        <location evidence="1">Golgi apparatus membrane</location>
        <topology evidence="1">Single-pass type II membrane protein</topology>
    </subcellularLocation>
</comment>
<accession>A0A0N5CZA6</accession>
<dbReference type="WBParaSite" id="TCLT_0000581401-mRNA-1">
    <property type="protein sequence ID" value="TCLT_0000581401-mRNA-1"/>
    <property type="gene ID" value="TCLT_0000581401"/>
</dbReference>
<evidence type="ECO:0000256" key="9">
    <source>
        <dbReference type="ARBA" id="ARBA00023136"/>
    </source>
</evidence>
<dbReference type="AlphaFoldDB" id="A0A0N5CZA6"/>
<evidence type="ECO:0000256" key="11">
    <source>
        <dbReference type="ARBA" id="ARBA00023180"/>
    </source>
</evidence>
<reference evidence="15" key="1">
    <citation type="submission" date="2017-02" db="UniProtKB">
        <authorList>
            <consortium name="WormBaseParasite"/>
        </authorList>
    </citation>
    <scope>IDENTIFICATION</scope>
</reference>
<keyword evidence="8" id="KW-0333">Golgi apparatus</keyword>
<comment type="similarity">
    <text evidence="2">Belongs to the sulfotransferase 3 family.</text>
</comment>
<dbReference type="Pfam" id="PF03567">
    <property type="entry name" value="Sulfotransfer_2"/>
    <property type="match status" value="1"/>
</dbReference>
<dbReference type="OMA" id="PNQIQFV"/>
<name>A0A0N5CZA6_THECL</name>
<evidence type="ECO:0000313" key="13">
    <source>
        <dbReference type="EMBL" id="VDN03091.1"/>
    </source>
</evidence>
<evidence type="ECO:0000256" key="2">
    <source>
        <dbReference type="ARBA" id="ARBA00010569"/>
    </source>
</evidence>
<dbReference type="EMBL" id="UYYF01004365">
    <property type="protein sequence ID" value="VDN03091.1"/>
    <property type="molecule type" value="Genomic_DNA"/>
</dbReference>
<dbReference type="Gene3D" id="3.40.50.300">
    <property type="entry name" value="P-loop containing nucleotide triphosphate hydrolases"/>
    <property type="match status" value="1"/>
</dbReference>
<dbReference type="GO" id="GO:0004394">
    <property type="term" value="F:heparan sulfate 2-sulfotransferase activity"/>
    <property type="evidence" value="ECO:0007669"/>
    <property type="project" value="TreeGrafter"/>
</dbReference>
<evidence type="ECO:0000256" key="8">
    <source>
        <dbReference type="ARBA" id="ARBA00023034"/>
    </source>
</evidence>
<keyword evidence="6" id="KW-0735">Signal-anchor</keyword>
<dbReference type="PANTHER" id="PTHR12129">
    <property type="entry name" value="HEPARAN SULFATE 2-O-SULFOTRANSFERASE"/>
    <property type="match status" value="1"/>
</dbReference>
<reference evidence="13 14" key="2">
    <citation type="submission" date="2018-11" db="EMBL/GenBank/DDBJ databases">
        <authorList>
            <consortium name="Pathogen Informatics"/>
        </authorList>
    </citation>
    <scope>NUCLEOTIDE SEQUENCE [LARGE SCALE GENOMIC DNA]</scope>
</reference>
<keyword evidence="11" id="KW-0325">Glycoprotein</keyword>
<dbReference type="GO" id="GO:0015012">
    <property type="term" value="P:heparan sulfate proteoglycan biosynthetic process"/>
    <property type="evidence" value="ECO:0007669"/>
    <property type="project" value="UniProtKB-ARBA"/>
</dbReference>
<evidence type="ECO:0000256" key="3">
    <source>
        <dbReference type="ARBA" id="ARBA00011233"/>
    </source>
</evidence>
<keyword evidence="7 12" id="KW-1133">Transmembrane helix</keyword>
<organism evidence="15">
    <name type="scientific">Thelazia callipaeda</name>
    <name type="common">Oriental eyeworm</name>
    <name type="synonym">Parasitic nematode</name>
    <dbReference type="NCBI Taxonomy" id="103827"/>
    <lineage>
        <taxon>Eukaryota</taxon>
        <taxon>Metazoa</taxon>
        <taxon>Ecdysozoa</taxon>
        <taxon>Nematoda</taxon>
        <taxon>Chromadorea</taxon>
        <taxon>Rhabditida</taxon>
        <taxon>Spirurina</taxon>
        <taxon>Spiruromorpha</taxon>
        <taxon>Thelazioidea</taxon>
        <taxon>Thelaziidae</taxon>
        <taxon>Thelazia</taxon>
    </lineage>
</organism>
<evidence type="ECO:0000256" key="10">
    <source>
        <dbReference type="ARBA" id="ARBA00023157"/>
    </source>
</evidence>
<dbReference type="PANTHER" id="PTHR12129:SF17">
    <property type="entry name" value="HEPARAN SULFATE 2-O-SULFOTRANSFERASE 1"/>
    <property type="match status" value="1"/>
</dbReference>
<dbReference type="GO" id="GO:0000139">
    <property type="term" value="C:Golgi membrane"/>
    <property type="evidence" value="ECO:0007669"/>
    <property type="project" value="UniProtKB-SubCell"/>
</dbReference>
<evidence type="ECO:0000256" key="12">
    <source>
        <dbReference type="SAM" id="Phobius"/>
    </source>
</evidence>
<dbReference type="InterPro" id="IPR005331">
    <property type="entry name" value="Sulfotransferase"/>
</dbReference>
<dbReference type="FunFam" id="3.40.50.300:FF:001418">
    <property type="entry name" value="Heparan sulfate 2-o-sulfotransferase"/>
    <property type="match status" value="1"/>
</dbReference>
<evidence type="ECO:0000256" key="6">
    <source>
        <dbReference type="ARBA" id="ARBA00022968"/>
    </source>
</evidence>
<comment type="subunit">
    <text evidence="3">Homotrimer.</text>
</comment>
<dbReference type="STRING" id="103827.A0A0N5CZA6"/>
<keyword evidence="5 12" id="KW-0812">Transmembrane</keyword>
<dbReference type="InterPro" id="IPR007734">
    <property type="entry name" value="Heparan_SO4_2-O-STrfase"/>
</dbReference>
<sequence>MITKIQWIFVNVALVLIIFVYLHSRLNSSCQTKSIQPIFQMHTGLKNRHEYTSAIIIYNRIPKTGSTTLTNAVMYSLCHRNGFSVIHLNITRNRYIMNIVDQKHFIFNITNWKERIPAIYHGHIAFIDFNRFGLPNPVYINLIREPFERLLSYYYFLRYGDNYRIGLKRSRAGNNETFDECVARRGRDCDMKQMWLQIPYFCGTHHFCGEVGNLRALEQAKNNLINHYLLVGLTERMRDFIELLELLLPSFFHGALKNFDSLDENRANLRHTNLKIPPTKATVEVIHRDPIYKMEKEFYDFAQKQFTEIRRRIRDEMTDKLLRSQFHYEKIKPL</sequence>
<keyword evidence="4" id="KW-0808">Transferase</keyword>
<evidence type="ECO:0000256" key="7">
    <source>
        <dbReference type="ARBA" id="ARBA00022989"/>
    </source>
</evidence>
<evidence type="ECO:0000313" key="14">
    <source>
        <dbReference type="Proteomes" id="UP000276776"/>
    </source>
</evidence>
<protein>
    <submittedName>
        <fullName evidence="15">Heparan sulfate 2-O-sulfotransferase</fullName>
    </submittedName>
</protein>
<evidence type="ECO:0000256" key="4">
    <source>
        <dbReference type="ARBA" id="ARBA00022679"/>
    </source>
</evidence>
<dbReference type="OrthoDB" id="10019582at2759"/>
<dbReference type="InterPro" id="IPR027417">
    <property type="entry name" value="P-loop_NTPase"/>
</dbReference>
<keyword evidence="9 12" id="KW-0472">Membrane</keyword>
<evidence type="ECO:0000313" key="15">
    <source>
        <dbReference type="WBParaSite" id="TCLT_0000581401-mRNA-1"/>
    </source>
</evidence>
<feature type="transmembrane region" description="Helical" evidence="12">
    <location>
        <begin position="7"/>
        <end position="24"/>
    </location>
</feature>
<keyword evidence="10" id="KW-1015">Disulfide bond</keyword>
<gene>
    <name evidence="13" type="ORF">TCLT_LOCUS5803</name>
</gene>
<keyword evidence="14" id="KW-1185">Reference proteome</keyword>